<dbReference type="InterPro" id="IPR057207">
    <property type="entry name" value="FBXL15_LRR"/>
</dbReference>
<proteinExistence type="predicted"/>
<evidence type="ECO:0000313" key="3">
    <source>
        <dbReference type="RefSeq" id="XP_022139400.1"/>
    </source>
</evidence>
<dbReference type="AlphaFoldDB" id="A0A6J1CC80"/>
<dbReference type="OrthoDB" id="2585512at2759"/>
<gene>
    <name evidence="3" type="primary">LOC111010340</name>
</gene>
<sequence>MVLQSIPHSILMEILLNLDLESLCSVACVSKTLQSAAVEALPLLSTLHLPIAFSPDPRTVKSGVIGRCRGMGMRSLTVNCLRLDDSSLVGFLGPNLLELNLVCCSLLSYKFLAAVGQLCPNLRVLVLQFAAQDSPEVFNRNLAEMLTRCLFLDSISLKIRGAADIAANSFSAVEACLPKTTKTLKLKSLLHQDAICIMNKLRDSENSLITTYSKNLAPPPLSPGVMLQCLSLTLDVISDELVITIVDSLPFLVELHLEDMPNRELLVHRDLTNRGLHSLSTCRNLVSLSIIRSRQNHQVSFRKLNDMGMFLLSEGCKGLESVRLCGFSKVSDAGFASILHSCHKLQKFEVRNALHLSDLAFDGFDGIGCPITELRLLSCSLITCESVKQLACSTRLEVLDLCGCKSISDSCLDPISSLHHLSSLNLTATDITDYGLSILGQGSSPIARLSLRSCKRVTDEGIYRLFHGAGTVSKTLSALDLGQISGITDRAIRTIASIGVGITELCIRSCFHVTNSSVEALAMKKQVQGEGKLLRRLDLFNCIGLSSGACGSFRGSLFPGLQWLGIGHTRFSSVGDANFIEFCSKRPWLTLCLEGCEVGCHDGWQFHRS</sequence>
<dbReference type="Proteomes" id="UP000504603">
    <property type="component" value="Unplaced"/>
</dbReference>
<dbReference type="CDD" id="cd09917">
    <property type="entry name" value="F-box_SF"/>
    <property type="match status" value="1"/>
</dbReference>
<evidence type="ECO:0000259" key="1">
    <source>
        <dbReference type="PROSITE" id="PS50181"/>
    </source>
</evidence>
<dbReference type="SUPFAM" id="SSF81383">
    <property type="entry name" value="F-box domain"/>
    <property type="match status" value="1"/>
</dbReference>
<dbReference type="Gene3D" id="3.80.10.10">
    <property type="entry name" value="Ribonuclease Inhibitor"/>
    <property type="match status" value="2"/>
</dbReference>
<dbReference type="InterPro" id="IPR006553">
    <property type="entry name" value="Leu-rich_rpt_Cys-con_subtyp"/>
</dbReference>
<evidence type="ECO:0000313" key="2">
    <source>
        <dbReference type="Proteomes" id="UP000504603"/>
    </source>
</evidence>
<dbReference type="SUPFAM" id="SSF52047">
    <property type="entry name" value="RNI-like"/>
    <property type="match status" value="2"/>
</dbReference>
<reference evidence="3" key="1">
    <citation type="submission" date="2025-08" db="UniProtKB">
        <authorList>
            <consortium name="RefSeq"/>
        </authorList>
    </citation>
    <scope>IDENTIFICATION</scope>
    <source>
        <strain evidence="3">OHB3-1</strain>
    </source>
</reference>
<dbReference type="PROSITE" id="PS50181">
    <property type="entry name" value="FBOX"/>
    <property type="match status" value="1"/>
</dbReference>
<dbReference type="Pfam" id="PF25372">
    <property type="entry name" value="DUF7885"/>
    <property type="match status" value="1"/>
</dbReference>
<keyword evidence="2" id="KW-1185">Reference proteome</keyword>
<dbReference type="PANTHER" id="PTHR13318">
    <property type="entry name" value="PARTNER OF PAIRED, ISOFORM B-RELATED"/>
    <property type="match status" value="1"/>
</dbReference>
<dbReference type="GO" id="GO:0019005">
    <property type="term" value="C:SCF ubiquitin ligase complex"/>
    <property type="evidence" value="ECO:0007669"/>
    <property type="project" value="TreeGrafter"/>
</dbReference>
<dbReference type="GO" id="GO:0031146">
    <property type="term" value="P:SCF-dependent proteasomal ubiquitin-dependent protein catabolic process"/>
    <property type="evidence" value="ECO:0007669"/>
    <property type="project" value="TreeGrafter"/>
</dbReference>
<dbReference type="InterPro" id="IPR001810">
    <property type="entry name" value="F-box_dom"/>
</dbReference>
<accession>A0A6J1CC80</accession>
<dbReference type="InterPro" id="IPR032675">
    <property type="entry name" value="LRR_dom_sf"/>
</dbReference>
<dbReference type="SMART" id="SM00367">
    <property type="entry name" value="LRR_CC"/>
    <property type="match status" value="7"/>
</dbReference>
<dbReference type="RefSeq" id="XP_022139400.1">
    <property type="nucleotide sequence ID" value="XM_022283708.1"/>
</dbReference>
<feature type="domain" description="F-box" evidence="1">
    <location>
        <begin position="1"/>
        <end position="47"/>
    </location>
</feature>
<organism evidence="2 3">
    <name type="scientific">Momordica charantia</name>
    <name type="common">Bitter gourd</name>
    <name type="synonym">Balsam pear</name>
    <dbReference type="NCBI Taxonomy" id="3673"/>
    <lineage>
        <taxon>Eukaryota</taxon>
        <taxon>Viridiplantae</taxon>
        <taxon>Streptophyta</taxon>
        <taxon>Embryophyta</taxon>
        <taxon>Tracheophyta</taxon>
        <taxon>Spermatophyta</taxon>
        <taxon>Magnoliopsida</taxon>
        <taxon>eudicotyledons</taxon>
        <taxon>Gunneridae</taxon>
        <taxon>Pentapetalae</taxon>
        <taxon>rosids</taxon>
        <taxon>fabids</taxon>
        <taxon>Cucurbitales</taxon>
        <taxon>Cucurbitaceae</taxon>
        <taxon>Momordiceae</taxon>
        <taxon>Momordica</taxon>
    </lineage>
</organism>
<dbReference type="GeneID" id="111010340"/>
<dbReference type="InterPro" id="IPR036047">
    <property type="entry name" value="F-box-like_dom_sf"/>
</dbReference>
<dbReference type="KEGG" id="mcha:111010340"/>
<dbReference type="Pfam" id="PF00646">
    <property type="entry name" value="F-box"/>
    <property type="match status" value="1"/>
</dbReference>
<protein>
    <submittedName>
        <fullName evidence="3">F-box protein At-B</fullName>
    </submittedName>
</protein>
<name>A0A6J1CC80_MOMCH</name>